<dbReference type="RefSeq" id="WP_308356629.1">
    <property type="nucleotide sequence ID" value="NZ_CP129970.2"/>
</dbReference>
<evidence type="ECO:0000313" key="1">
    <source>
        <dbReference type="EMBL" id="WKK84439.2"/>
    </source>
</evidence>
<dbReference type="Proteomes" id="UP001244443">
    <property type="component" value="Chromosome"/>
</dbReference>
<organism evidence="1 2">
    <name type="scientific">Marivirga arenosa</name>
    <dbReference type="NCBI Taxonomy" id="3059076"/>
    <lineage>
        <taxon>Bacteria</taxon>
        <taxon>Pseudomonadati</taxon>
        <taxon>Bacteroidota</taxon>
        <taxon>Cytophagia</taxon>
        <taxon>Cytophagales</taxon>
        <taxon>Marivirgaceae</taxon>
        <taxon>Marivirga</taxon>
    </lineage>
</organism>
<protein>
    <submittedName>
        <fullName evidence="1">Uncharacterized protein</fullName>
    </submittedName>
</protein>
<keyword evidence="2" id="KW-1185">Reference proteome</keyword>
<evidence type="ECO:0000313" key="2">
    <source>
        <dbReference type="Proteomes" id="UP001244443"/>
    </source>
</evidence>
<gene>
    <name evidence="1" type="ORF">QYS48_20045</name>
</gene>
<accession>A0AA49GG51</accession>
<proteinExistence type="predicted"/>
<name>A0AA49GG51_9BACT</name>
<dbReference type="EMBL" id="CP129970">
    <property type="protein sequence ID" value="WKK84439.2"/>
    <property type="molecule type" value="Genomic_DNA"/>
</dbReference>
<dbReference type="AlphaFoldDB" id="A0AA49GG51"/>
<reference evidence="1" key="1">
    <citation type="submission" date="2023-08" db="EMBL/GenBank/DDBJ databases">
        <title>Comparative genomics and taxonomic characterization of three novel marine species of genus Marivirga.</title>
        <authorList>
            <person name="Muhammad N."/>
            <person name="Kim S.-G."/>
        </authorList>
    </citation>
    <scope>NUCLEOTIDE SEQUENCE [LARGE SCALE GENOMIC DNA]</scope>
    <source>
        <strain evidence="1">ABR2-2</strain>
    </source>
</reference>
<sequence>MRRYLIILFLINIISFNAESQRIRYKNLFPLLQSKDYKTAEPQLLAFLSENDDEANAYFYLGEIIVSKLDTIPIFPTHNQFDSMANKAIEAYKKSIELVDDREVRKNDDYYAAYNRRDLRTGKFGIKISDIHLDYENKIEAIREKLGLLEDIYQLKISTLSSYENFSEKILKFQNKFPDELAFLLRAKQEDIDKLTDIVTSYNKLIVEYTSFSEKLNAMNHPKHQADLNISKIENWNDLNKLKFDQENFNLEIYDYEAYLSKLQERIEKEVIPFKALLLKTVNDFNSDLSNNTEAQDPTDLRDLEIPENLSLGLKELDKTNTIFNILAYKIQKNETNLFNNANLYPVLADSTNIYQRANLVELYQVELSKQLALIEQIEDLISERIFNDFNSFFEEFEPSFEAYLETEKTIVKQILELATKRSDEMAKQIQFFSYESDSIFSSYEVAATYESNKYVLNTIELDSTLILNGSIADNPFIASAAFDMNIGSLVLLHDSTFTLNKMILLNDNILINLESSKDDQRVQVLHYYTTDLEELWSIEYESELVLADAKVEAGIFFIYSEKGEVIQTLNSQGEIIGN</sequence>